<dbReference type="AlphaFoldDB" id="A0A0A7FRY1"/>
<dbReference type="Pfam" id="PF00092">
    <property type="entry name" value="VWA"/>
    <property type="match status" value="1"/>
</dbReference>
<dbReference type="RefSeq" id="WP_039311753.1">
    <property type="nucleotide sequence ID" value="NZ_CP006905.1"/>
</dbReference>
<dbReference type="Proteomes" id="UP000030635">
    <property type="component" value="Chromosome"/>
</dbReference>
<dbReference type="KEGG" id="cbv:U729_748"/>
<dbReference type="OrthoDB" id="1912885at2"/>
<feature type="chain" id="PRO_5002028807" evidence="1">
    <location>
        <begin position="30"/>
        <end position="543"/>
    </location>
</feature>
<reference evidence="3 4" key="1">
    <citation type="journal article" date="2015" name="Infect. Genet. Evol.">
        <title>Genomic sequences of six botulinum neurotoxin-producing strains representing three clostridial species illustrate the mobility and diversity of botulinum neurotoxin genes.</title>
        <authorList>
            <person name="Smith T.J."/>
            <person name="Hill K.K."/>
            <person name="Xie G."/>
            <person name="Foley B.T."/>
            <person name="Williamson C.H."/>
            <person name="Foster J.T."/>
            <person name="Johnson S.L."/>
            <person name="Chertkov O."/>
            <person name="Teshima H."/>
            <person name="Gibbons H.S."/>
            <person name="Johnsky L.A."/>
            <person name="Karavis M.A."/>
            <person name="Smith L.A."/>
        </authorList>
    </citation>
    <scope>NUCLEOTIDE SEQUENCE [LARGE SCALE GENOMIC DNA]</scope>
    <source>
        <strain evidence="3">Sullivan</strain>
    </source>
</reference>
<proteinExistence type="predicted"/>
<dbReference type="InterPro" id="IPR036465">
    <property type="entry name" value="vWFA_dom_sf"/>
</dbReference>
<dbReference type="InterPro" id="IPR002035">
    <property type="entry name" value="VWF_A"/>
</dbReference>
<keyword evidence="1" id="KW-0732">Signal</keyword>
<evidence type="ECO:0000313" key="4">
    <source>
        <dbReference type="Proteomes" id="UP000030635"/>
    </source>
</evidence>
<dbReference type="SUPFAM" id="SSF53300">
    <property type="entry name" value="vWA-like"/>
    <property type="match status" value="1"/>
</dbReference>
<sequence length="543" mass="61312">MKKQYKKFKKVVIAIALIVSNCFFIRAMADPYNLPKNVNSNGEQVADGIKNSKTAKPTGVEGEYEIELKISGTAKILPTDIVMIMDKSYSMVNNMDSLKKAMQKFTEEILNKETGIHDARISVVEFSGLNKPGSDGKWGSDDDAKLVSDYSNNIEDINNAIKNTKAEGSTNAEAAWKLAEKQLDKARDKASKYVLFFTDGLPNRTVDGRKGSTIGVKRAIDAYNNILARYSELNTYSIGLIKNIHHSDDKRAARDFLNKTQNKGVYFIENDNTDLVSIYEQIANNIKLDKSLANKATISDEVTKEFEIVKNSSEVYMPLENGDIKKLNVYPIINGNKISWNLGDVGVEGRIVRFKIRLKDEYYGIGDDKIKTNVEATMDYIDPASGNKNKIIFQKPEVTVPYKNGKITIEKEVRNKDGLVAPKDDNFNILLAGNNNIGDYGVSLKGGETKELNFKLKYDNANVSLENLEKKEFLNIGEYNIKEIIPMNYELECIYINGKKVIDNKFTLDNKNSDIKIKIVNKYVNNKYFYDKDEEINILDLKK</sequence>
<dbReference type="CDD" id="cd00198">
    <property type="entry name" value="vWFA"/>
    <property type="match status" value="1"/>
</dbReference>
<dbReference type="eggNOG" id="COG2304">
    <property type="taxonomic scope" value="Bacteria"/>
</dbReference>
<dbReference type="HOGENOM" id="CLU_501271_0_0_9"/>
<dbReference type="EMBL" id="CP006905">
    <property type="protein sequence ID" value="AIY82394.1"/>
    <property type="molecule type" value="Genomic_DNA"/>
</dbReference>
<organism evidence="3 4">
    <name type="scientific">Clostridium baratii str. Sullivan</name>
    <dbReference type="NCBI Taxonomy" id="1415775"/>
    <lineage>
        <taxon>Bacteria</taxon>
        <taxon>Bacillati</taxon>
        <taxon>Bacillota</taxon>
        <taxon>Clostridia</taxon>
        <taxon>Eubacteriales</taxon>
        <taxon>Clostridiaceae</taxon>
        <taxon>Clostridium</taxon>
    </lineage>
</organism>
<keyword evidence="4" id="KW-1185">Reference proteome</keyword>
<dbReference type="SMART" id="SM00327">
    <property type="entry name" value="VWA"/>
    <property type="match status" value="1"/>
</dbReference>
<accession>A0A0A7FRY1</accession>
<protein>
    <submittedName>
        <fullName evidence="3">von Willebrand factor type A domain protein</fullName>
    </submittedName>
</protein>
<dbReference type="STRING" id="1561.NPD11_2257"/>
<name>A0A0A7FRY1_9CLOT</name>
<dbReference type="PROSITE" id="PS50234">
    <property type="entry name" value="VWFA"/>
    <property type="match status" value="1"/>
</dbReference>
<evidence type="ECO:0000313" key="3">
    <source>
        <dbReference type="EMBL" id="AIY82394.1"/>
    </source>
</evidence>
<evidence type="ECO:0000256" key="1">
    <source>
        <dbReference type="SAM" id="SignalP"/>
    </source>
</evidence>
<feature type="domain" description="VWFA" evidence="2">
    <location>
        <begin position="80"/>
        <end position="282"/>
    </location>
</feature>
<gene>
    <name evidence="3" type="ORF">U729_748</name>
</gene>
<dbReference type="Gene3D" id="3.40.50.410">
    <property type="entry name" value="von Willebrand factor, type A domain"/>
    <property type="match status" value="1"/>
</dbReference>
<evidence type="ECO:0000259" key="2">
    <source>
        <dbReference type="PROSITE" id="PS50234"/>
    </source>
</evidence>
<feature type="signal peptide" evidence="1">
    <location>
        <begin position="1"/>
        <end position="29"/>
    </location>
</feature>